<dbReference type="AlphaFoldDB" id="A0A2K9LIX1"/>
<dbReference type="OrthoDB" id="19906at2"/>
<evidence type="ECO:0000256" key="4">
    <source>
        <dbReference type="ARBA" id="ARBA00022692"/>
    </source>
</evidence>
<organism evidence="12 13">
    <name type="scientific">Ketobacter alkanivorans</name>
    <dbReference type="NCBI Taxonomy" id="1917421"/>
    <lineage>
        <taxon>Bacteria</taxon>
        <taxon>Pseudomonadati</taxon>
        <taxon>Pseudomonadota</taxon>
        <taxon>Gammaproteobacteria</taxon>
        <taxon>Pseudomonadales</taxon>
        <taxon>Ketobacteraceae</taxon>
        <taxon>Ketobacter</taxon>
    </lineage>
</organism>
<gene>
    <name evidence="12" type="ORF">Kalk_07675</name>
</gene>
<evidence type="ECO:0000256" key="11">
    <source>
        <dbReference type="SAM" id="Phobius"/>
    </source>
</evidence>
<dbReference type="InterPro" id="IPR015876">
    <property type="entry name" value="Acyl-CoA_DS"/>
</dbReference>
<evidence type="ECO:0000256" key="10">
    <source>
        <dbReference type="ARBA" id="ARBA00023160"/>
    </source>
</evidence>
<reference evidence="13" key="1">
    <citation type="submission" date="2017-08" db="EMBL/GenBank/DDBJ databases">
        <title>Direct submision.</title>
        <authorList>
            <person name="Kim S.-J."/>
            <person name="Rhee S.-K."/>
        </authorList>
    </citation>
    <scope>NUCLEOTIDE SEQUENCE [LARGE SCALE GENOMIC DNA]</scope>
    <source>
        <strain evidence="13">GI5</strain>
    </source>
</reference>
<dbReference type="PANTHER" id="PTHR11351:SF31">
    <property type="entry name" value="DESATURASE 1, ISOFORM A-RELATED"/>
    <property type="match status" value="1"/>
</dbReference>
<dbReference type="GO" id="GO:0016020">
    <property type="term" value="C:membrane"/>
    <property type="evidence" value="ECO:0007669"/>
    <property type="project" value="UniProtKB-SubCell"/>
</dbReference>
<evidence type="ECO:0000313" key="13">
    <source>
        <dbReference type="Proteomes" id="UP000235116"/>
    </source>
</evidence>
<keyword evidence="9 11" id="KW-0472">Membrane</keyword>
<dbReference type="CDD" id="cd03505">
    <property type="entry name" value="Delta9-FADS-like"/>
    <property type="match status" value="1"/>
</dbReference>
<evidence type="ECO:0000256" key="7">
    <source>
        <dbReference type="ARBA" id="ARBA00023002"/>
    </source>
</evidence>
<evidence type="ECO:0000256" key="5">
    <source>
        <dbReference type="ARBA" id="ARBA00022832"/>
    </source>
</evidence>
<proteinExistence type="inferred from homology"/>
<dbReference type="GO" id="GO:0006633">
    <property type="term" value="P:fatty acid biosynthetic process"/>
    <property type="evidence" value="ECO:0007669"/>
    <property type="project" value="UniProtKB-KW"/>
</dbReference>
<comment type="similarity">
    <text evidence="2">Belongs to the fatty acid desaturase type 2 family.</text>
</comment>
<protein>
    <submittedName>
        <fullName evidence="12">Acyl-CoA desaturase</fullName>
    </submittedName>
</protein>
<feature type="transmembrane region" description="Helical" evidence="11">
    <location>
        <begin position="54"/>
        <end position="73"/>
    </location>
</feature>
<dbReference type="Proteomes" id="UP000235116">
    <property type="component" value="Chromosome"/>
</dbReference>
<evidence type="ECO:0000256" key="3">
    <source>
        <dbReference type="ARBA" id="ARBA00022516"/>
    </source>
</evidence>
<feature type="transmembrane region" description="Helical" evidence="11">
    <location>
        <begin position="176"/>
        <end position="196"/>
    </location>
</feature>
<keyword evidence="3" id="KW-0444">Lipid biosynthesis</keyword>
<keyword evidence="4 11" id="KW-0812">Transmembrane</keyword>
<keyword evidence="7" id="KW-0560">Oxidoreductase</keyword>
<evidence type="ECO:0000256" key="6">
    <source>
        <dbReference type="ARBA" id="ARBA00022989"/>
    </source>
</evidence>
<dbReference type="EMBL" id="CP022684">
    <property type="protein sequence ID" value="AUM12299.1"/>
    <property type="molecule type" value="Genomic_DNA"/>
</dbReference>
<feature type="transmembrane region" description="Helical" evidence="11">
    <location>
        <begin position="85"/>
        <end position="106"/>
    </location>
</feature>
<keyword evidence="10" id="KW-0275">Fatty acid biosynthesis</keyword>
<keyword evidence="13" id="KW-1185">Reference proteome</keyword>
<comment type="subcellular location">
    <subcellularLocation>
        <location evidence="1">Membrane</location>
        <topology evidence="1">Multi-pass membrane protein</topology>
    </subcellularLocation>
</comment>
<keyword evidence="6 11" id="KW-1133">Transmembrane helix</keyword>
<accession>A0A2K9LIX1</accession>
<name>A0A2K9LIX1_9GAMM</name>
<feature type="transmembrane region" description="Helical" evidence="11">
    <location>
        <begin position="31"/>
        <end position="48"/>
    </location>
</feature>
<dbReference type="RefSeq" id="WP_101893635.1">
    <property type="nucleotide sequence ID" value="NZ_CP022684.1"/>
</dbReference>
<evidence type="ECO:0000256" key="1">
    <source>
        <dbReference type="ARBA" id="ARBA00004141"/>
    </source>
</evidence>
<sequence length="324" mass="36426">MENDSGVPRIVEDVLTDADNGNVVWAPAKSVWFISNAVIALIGGYFYFSWSALALFFVFTGITLCLGHSLGMHRRLIHNSYKCPLWLEYIFVHLGVLVGMAGPFGMVHQHDLRDWAQRKKSCHSYLRHGEGFIKDGWWQLNCNLQLSNPPIFNPEDRIKRDAVLSFMERTWMLQQLPWALLFFAIGGLSWIVWGVCARVTISVAGHWLVGYFAHNQGHRDWHVSGAAVQGHNVPFAAILTMGESWHNNHHAYPGSAVLGIYEYQADPGWWVLNALRNLGLVWDIVLPTDLPHRTELVSINGELSSLGELKGPKPCGVIRTFSGS</sequence>
<evidence type="ECO:0000256" key="8">
    <source>
        <dbReference type="ARBA" id="ARBA00023098"/>
    </source>
</evidence>
<keyword evidence="8" id="KW-0443">Lipid metabolism</keyword>
<keyword evidence="5" id="KW-0276">Fatty acid metabolism</keyword>
<evidence type="ECO:0000256" key="2">
    <source>
        <dbReference type="ARBA" id="ARBA00008749"/>
    </source>
</evidence>
<evidence type="ECO:0000256" key="9">
    <source>
        <dbReference type="ARBA" id="ARBA00023136"/>
    </source>
</evidence>
<dbReference type="PANTHER" id="PTHR11351">
    <property type="entry name" value="ACYL-COA DESATURASE"/>
    <property type="match status" value="1"/>
</dbReference>
<dbReference type="KEGG" id="kak:Kalk_07675"/>
<dbReference type="GO" id="GO:0016717">
    <property type="term" value="F:oxidoreductase activity, acting on paired donors, with oxidation of a pair of donors resulting in the reduction of molecular oxygen to two molecules of water"/>
    <property type="evidence" value="ECO:0007669"/>
    <property type="project" value="InterPro"/>
</dbReference>
<evidence type="ECO:0000313" key="12">
    <source>
        <dbReference type="EMBL" id="AUM12299.1"/>
    </source>
</evidence>